<dbReference type="Proteomes" id="UP000184108">
    <property type="component" value="Unassembled WGS sequence"/>
</dbReference>
<evidence type="ECO:0000313" key="4">
    <source>
        <dbReference type="EMBL" id="SHG27458.1"/>
    </source>
</evidence>
<dbReference type="EMBL" id="FQVE01000005">
    <property type="protein sequence ID" value="SHG27458.1"/>
    <property type="molecule type" value="Genomic_DNA"/>
</dbReference>
<evidence type="ECO:0000256" key="1">
    <source>
        <dbReference type="ARBA" id="ARBA00022729"/>
    </source>
</evidence>
<dbReference type="AlphaFoldDB" id="A0A1M5IGK8"/>
<feature type="domain" description="Secretion system C-terminal sorting" evidence="3">
    <location>
        <begin position="226"/>
        <end position="298"/>
    </location>
</feature>
<accession>A0A1M5IGK8</accession>
<feature type="chain" id="PRO_5012544857" evidence="2">
    <location>
        <begin position="20"/>
        <end position="301"/>
    </location>
</feature>
<feature type="signal peptide" evidence="2">
    <location>
        <begin position="1"/>
        <end position="19"/>
    </location>
</feature>
<evidence type="ECO:0000259" key="3">
    <source>
        <dbReference type="Pfam" id="PF18962"/>
    </source>
</evidence>
<name>A0A1M5IGK8_9FLAO</name>
<evidence type="ECO:0000256" key="2">
    <source>
        <dbReference type="SAM" id="SignalP"/>
    </source>
</evidence>
<keyword evidence="1 2" id="KW-0732">Signal</keyword>
<dbReference type="Pfam" id="PF18962">
    <property type="entry name" value="Por_Secre_tail"/>
    <property type="match status" value="1"/>
</dbReference>
<organism evidence="4 5">
    <name type="scientific">Chryseobacterium vrystaatense</name>
    <dbReference type="NCBI Taxonomy" id="307480"/>
    <lineage>
        <taxon>Bacteria</taxon>
        <taxon>Pseudomonadati</taxon>
        <taxon>Bacteroidota</taxon>
        <taxon>Flavobacteriia</taxon>
        <taxon>Flavobacteriales</taxon>
        <taxon>Weeksellaceae</taxon>
        <taxon>Chryseobacterium group</taxon>
        <taxon>Chryseobacterium</taxon>
    </lineage>
</organism>
<protein>
    <submittedName>
        <fullName evidence="4">Por secretion system C-terminal sorting domain-containing protein</fullName>
    </submittedName>
</protein>
<sequence>MKKLLLSVTLAFLGMQTYSQTLLSDNFENYNTGPLGTQGDWQHVGGIENQEFDVKNWDGIHGKSLHLTYVGDGVYGIRKPINWSSRTSGNDILSAEFETYLPNYSHSIIQIMGNNGGAQILIRLSADQPQLTVGDAISYLNINTPSQQWYKIFFTYNINDGTTYLKIGDHSFGPFTKQLGIIPERVDFLSRGGDNSGGVAFDNILISAKNATTLSAEKFSKIKLGIYPNPAADFIAVENYSKGSIPGFTYRIFDYTGKLILNGVSKPDHKIDIQKLSKGNYILEIEDRTGKISKEKFIKKN</sequence>
<dbReference type="InterPro" id="IPR026444">
    <property type="entry name" value="Secre_tail"/>
</dbReference>
<gene>
    <name evidence="4" type="ORF">SAMN02787073_3864</name>
</gene>
<reference evidence="5" key="1">
    <citation type="submission" date="2016-11" db="EMBL/GenBank/DDBJ databases">
        <authorList>
            <person name="Varghese N."/>
            <person name="Submissions S."/>
        </authorList>
    </citation>
    <scope>NUCLEOTIDE SEQUENCE [LARGE SCALE GENOMIC DNA]</scope>
    <source>
        <strain evidence="5">YR203</strain>
    </source>
</reference>
<dbReference type="RefSeq" id="WP_073174978.1">
    <property type="nucleotide sequence ID" value="NZ_FQVE01000005.1"/>
</dbReference>
<proteinExistence type="predicted"/>
<dbReference type="NCBIfam" id="TIGR04183">
    <property type="entry name" value="Por_Secre_tail"/>
    <property type="match status" value="1"/>
</dbReference>
<evidence type="ECO:0000313" key="5">
    <source>
        <dbReference type="Proteomes" id="UP000184108"/>
    </source>
</evidence>